<dbReference type="GO" id="GO:0016787">
    <property type="term" value="F:hydrolase activity"/>
    <property type="evidence" value="ECO:0007669"/>
    <property type="project" value="UniProtKB-KW"/>
</dbReference>
<keyword evidence="4" id="KW-0378">Hydrolase</keyword>
<evidence type="ECO:0000313" key="4">
    <source>
        <dbReference type="EMBL" id="MBU4683797.1"/>
    </source>
</evidence>
<dbReference type="PANTHER" id="PTHR15462">
    <property type="entry name" value="SERINE PROTEASE"/>
    <property type="match status" value="1"/>
</dbReference>
<reference evidence="5" key="2">
    <citation type="submission" date="2023-07" db="EMBL/GenBank/DDBJ databases">
        <title>Cedecea davisae an AmpC producer and its therapeutic implications.</title>
        <authorList>
            <person name="Notter J."/>
        </authorList>
    </citation>
    <scope>NUCLEOTIDE SEQUENCE [LARGE SCALE GENOMIC DNA]</scope>
    <source>
        <strain evidence="5">1</strain>
    </source>
</reference>
<dbReference type="InterPro" id="IPR001254">
    <property type="entry name" value="Trypsin_dom"/>
</dbReference>
<proteinExistence type="predicted"/>
<evidence type="ECO:0000256" key="1">
    <source>
        <dbReference type="ARBA" id="ARBA00022729"/>
    </source>
</evidence>
<feature type="domain" description="Peptidase S1" evidence="3">
    <location>
        <begin position="117"/>
        <end position="159"/>
    </location>
</feature>
<comment type="caution">
    <text evidence="4">The sequence shown here is derived from an EMBL/GenBank/DDBJ whole genome shotgun (WGS) entry which is preliminary data.</text>
</comment>
<evidence type="ECO:0000256" key="2">
    <source>
        <dbReference type="SAM" id="SignalP"/>
    </source>
</evidence>
<sequence>MKLTSMAVLALSLTPALALAEANQTNVINKNGNSVMFVSKDDLAKTKNYWTEDRLNKATPKESPEITEQEIEKMKKEKTPLVNPKIIAKPFSPKNALHTPAKADSPTEADVNEYPFSTAGKLYFTEGDGSEHSCSAQFVASNVLLTAAHCVRDKETGEYYTNFKFHHGYRKGEEKDKIYGVSAATRSSWVVGGGEDTNRKVDYGFIITETESQLGWLGVEIGFNYDDFYAIGYPSNYSDGKVLQQVNGHNAGVEDGVAAMSNNPYGSGASGGAWIVDKEDGGYAIGNNASHKHDDPNTDYGPYYDSKFESLYDEVASQAAKLRIKK</sequence>
<feature type="chain" id="PRO_5045719035" evidence="2">
    <location>
        <begin position="21"/>
        <end position="326"/>
    </location>
</feature>
<keyword evidence="5" id="KW-1185">Reference proteome</keyword>
<feature type="signal peptide" evidence="2">
    <location>
        <begin position="1"/>
        <end position="20"/>
    </location>
</feature>
<organism evidence="4 5">
    <name type="scientific">Cedecea davisae</name>
    <dbReference type="NCBI Taxonomy" id="158484"/>
    <lineage>
        <taxon>Bacteria</taxon>
        <taxon>Pseudomonadati</taxon>
        <taxon>Pseudomonadota</taxon>
        <taxon>Gammaproteobacteria</taxon>
        <taxon>Enterobacterales</taxon>
        <taxon>Enterobacteriaceae</taxon>
        <taxon>Cedecea</taxon>
    </lineage>
</organism>
<dbReference type="EC" id="3.4.21.-" evidence="4"/>
<keyword evidence="1 2" id="KW-0732">Signal</keyword>
<name>A0ABS6DKR2_9ENTR</name>
<reference evidence="4 5" key="1">
    <citation type="submission" date="2021-04" db="EMBL/GenBank/DDBJ databases">
        <authorList>
            <person name="Seiffert S.N."/>
        </authorList>
    </citation>
    <scope>NUCLEOTIDE SEQUENCE [LARGE SCALE GENOMIC DNA]</scope>
    <source>
        <strain evidence="4 5">1</strain>
    </source>
</reference>
<dbReference type="Pfam" id="PF00089">
    <property type="entry name" value="Trypsin"/>
    <property type="match status" value="1"/>
</dbReference>
<dbReference type="InterPro" id="IPR050966">
    <property type="entry name" value="Glutamyl_endopeptidase"/>
</dbReference>
<dbReference type="Proteomes" id="UP000686327">
    <property type="component" value="Unassembled WGS sequence"/>
</dbReference>
<dbReference type="RefSeq" id="WP_216376735.1">
    <property type="nucleotide sequence ID" value="NZ_JAGRYT010000017.1"/>
</dbReference>
<evidence type="ECO:0000259" key="3">
    <source>
        <dbReference type="Pfam" id="PF00089"/>
    </source>
</evidence>
<gene>
    <name evidence="4" type="ORF">KC222_17445</name>
</gene>
<accession>A0ABS6DKR2</accession>
<protein>
    <submittedName>
        <fullName evidence="4">Trypsin-like serine protease</fullName>
        <ecNumber evidence="4">3.4.21.-</ecNumber>
    </submittedName>
</protein>
<dbReference type="PANTHER" id="PTHR15462:SF8">
    <property type="entry name" value="SERINE PROTEASE"/>
    <property type="match status" value="1"/>
</dbReference>
<evidence type="ECO:0000313" key="5">
    <source>
        <dbReference type="Proteomes" id="UP000686327"/>
    </source>
</evidence>
<dbReference type="EMBL" id="JAGRYU010000031">
    <property type="protein sequence ID" value="MBU4683797.1"/>
    <property type="molecule type" value="Genomic_DNA"/>
</dbReference>